<dbReference type="Pfam" id="PF01554">
    <property type="entry name" value="MatE"/>
    <property type="match status" value="1"/>
</dbReference>
<gene>
    <name evidence="2" type="ORF">WMO41_15700</name>
</gene>
<feature type="transmembrane region" description="Helical" evidence="1">
    <location>
        <begin position="39"/>
        <end position="58"/>
    </location>
</feature>
<keyword evidence="1" id="KW-0812">Transmembrane</keyword>
<proteinExistence type="predicted"/>
<dbReference type="Proteomes" id="UP001437460">
    <property type="component" value="Unassembled WGS sequence"/>
</dbReference>
<evidence type="ECO:0000256" key="1">
    <source>
        <dbReference type="SAM" id="Phobius"/>
    </source>
</evidence>
<accession>A0ABV1HQJ2</accession>
<dbReference type="RefSeq" id="WP_349230575.1">
    <property type="nucleotide sequence ID" value="NZ_JBBMFJ010000061.1"/>
</dbReference>
<dbReference type="InterPro" id="IPR002528">
    <property type="entry name" value="MATE_fam"/>
</dbReference>
<comment type="caution">
    <text evidence="2">The sequence shown here is derived from an EMBL/GenBank/DDBJ whole genome shotgun (WGS) entry which is preliminary data.</text>
</comment>
<name>A0ABV1HQJ2_9FIRM</name>
<keyword evidence="1" id="KW-0472">Membrane</keyword>
<keyword evidence="3" id="KW-1185">Reference proteome</keyword>
<keyword evidence="1" id="KW-1133">Transmembrane helix</keyword>
<protein>
    <submittedName>
        <fullName evidence="2">MATE family efflux transporter</fullName>
    </submittedName>
</protein>
<organism evidence="2 3">
    <name type="scientific">Ventrimonas faecis</name>
    <dbReference type="NCBI Taxonomy" id="3133170"/>
    <lineage>
        <taxon>Bacteria</taxon>
        <taxon>Bacillati</taxon>
        <taxon>Bacillota</taxon>
        <taxon>Clostridia</taxon>
        <taxon>Lachnospirales</taxon>
        <taxon>Lachnospiraceae</taxon>
        <taxon>Ventrimonas</taxon>
    </lineage>
</organism>
<evidence type="ECO:0000313" key="2">
    <source>
        <dbReference type="EMBL" id="MEQ2564589.1"/>
    </source>
</evidence>
<dbReference type="EMBL" id="JBBMFJ010000061">
    <property type="protein sequence ID" value="MEQ2564589.1"/>
    <property type="molecule type" value="Genomic_DNA"/>
</dbReference>
<reference evidence="2 3" key="1">
    <citation type="submission" date="2024-03" db="EMBL/GenBank/DDBJ databases">
        <title>Human intestinal bacterial collection.</title>
        <authorList>
            <person name="Pauvert C."/>
            <person name="Hitch T.C.A."/>
            <person name="Clavel T."/>
        </authorList>
    </citation>
    <scope>NUCLEOTIDE SEQUENCE [LARGE SCALE GENOMIC DNA]</scope>
    <source>
        <strain evidence="2 3">CLA-AP-H27</strain>
    </source>
</reference>
<evidence type="ECO:0000313" key="3">
    <source>
        <dbReference type="Proteomes" id="UP001437460"/>
    </source>
</evidence>
<sequence length="78" mass="8096">MPIALSSMLQQLFNAADTAIVGLFDTSSALAAAGTNGEIIALIVSLSSGLSIGVNVLIARQIGQHKEQHMTCLKIPAY</sequence>